<comment type="caution">
    <text evidence="2">The sequence shown here is derived from an EMBL/GenBank/DDBJ whole genome shotgun (WGS) entry which is preliminary data.</text>
</comment>
<dbReference type="Proteomes" id="UP000279307">
    <property type="component" value="Chromosome 8"/>
</dbReference>
<organism evidence="2 3">
    <name type="scientific">Ooceraea biroi</name>
    <name type="common">Clonal raider ant</name>
    <name type="synonym">Cerapachys biroi</name>
    <dbReference type="NCBI Taxonomy" id="2015173"/>
    <lineage>
        <taxon>Eukaryota</taxon>
        <taxon>Metazoa</taxon>
        <taxon>Ecdysozoa</taxon>
        <taxon>Arthropoda</taxon>
        <taxon>Hexapoda</taxon>
        <taxon>Insecta</taxon>
        <taxon>Pterygota</taxon>
        <taxon>Neoptera</taxon>
        <taxon>Endopterygota</taxon>
        <taxon>Hymenoptera</taxon>
        <taxon>Apocrita</taxon>
        <taxon>Aculeata</taxon>
        <taxon>Formicoidea</taxon>
        <taxon>Formicidae</taxon>
        <taxon>Dorylinae</taxon>
        <taxon>Ooceraea</taxon>
    </lineage>
</organism>
<accession>A0A3L8DIK0</accession>
<evidence type="ECO:0000313" key="3">
    <source>
        <dbReference type="Proteomes" id="UP000279307"/>
    </source>
</evidence>
<proteinExistence type="predicted"/>
<name>A0A3L8DIK0_OOCBI</name>
<feature type="region of interest" description="Disordered" evidence="1">
    <location>
        <begin position="1"/>
        <end position="26"/>
    </location>
</feature>
<dbReference type="EMBL" id="QOIP01000008">
    <property type="protein sequence ID" value="RLU19668.1"/>
    <property type="molecule type" value="Genomic_DNA"/>
</dbReference>
<dbReference type="AlphaFoldDB" id="A0A3L8DIK0"/>
<protein>
    <submittedName>
        <fullName evidence="2">Uncharacterized protein</fullName>
    </submittedName>
</protein>
<evidence type="ECO:0000256" key="1">
    <source>
        <dbReference type="SAM" id="MobiDB-lite"/>
    </source>
</evidence>
<dbReference type="OrthoDB" id="7555211at2759"/>
<reference evidence="2 3" key="1">
    <citation type="journal article" date="2018" name="Genome Res.">
        <title>The genomic architecture and molecular evolution of ant odorant receptors.</title>
        <authorList>
            <person name="McKenzie S.K."/>
            <person name="Kronauer D.J.C."/>
        </authorList>
    </citation>
    <scope>NUCLEOTIDE SEQUENCE [LARGE SCALE GENOMIC DNA]</scope>
    <source>
        <strain evidence="2">Clonal line C1</strain>
    </source>
</reference>
<sequence length="83" mass="9601">MDVERIDASVSAHLEVNDKDDEEHSSQLNVEIDQANHDCSHVNYVTTPKKSVDFMSHVLSQKLHYFRFCHTKKNSTNSKINKK</sequence>
<gene>
    <name evidence="2" type="ORF">DMN91_008225</name>
</gene>
<evidence type="ECO:0000313" key="2">
    <source>
        <dbReference type="EMBL" id="RLU19668.1"/>
    </source>
</evidence>